<reference evidence="2 3" key="1">
    <citation type="submission" date="2011-08" db="EMBL/GenBank/DDBJ databases">
        <authorList>
            <person name="Weinstock G."/>
            <person name="Sodergren E."/>
            <person name="Clifton S."/>
            <person name="Fulton L."/>
            <person name="Fulton B."/>
            <person name="Courtney L."/>
            <person name="Fronick C."/>
            <person name="Harrison M."/>
            <person name="Strong C."/>
            <person name="Farmer C."/>
            <person name="Delahaunty K."/>
            <person name="Markovic C."/>
            <person name="Hall O."/>
            <person name="Minx P."/>
            <person name="Tomlinson C."/>
            <person name="Mitreva M."/>
            <person name="Hou S."/>
            <person name="Chen J."/>
            <person name="Wollam A."/>
            <person name="Pepin K.H."/>
            <person name="Johnson M."/>
            <person name="Bhonagiri V."/>
            <person name="Zhang X."/>
            <person name="Suruliraj S."/>
            <person name="Warren W."/>
            <person name="Chinwalla A."/>
            <person name="Mardis E.R."/>
            <person name="Wilson R.K."/>
        </authorList>
    </citation>
    <scope>NUCLEOTIDE SEQUENCE [LARGE SCALE GENOMIC DNA]</scope>
    <source>
        <strain evidence="2 3">F0357</strain>
    </source>
</reference>
<dbReference type="EMBL" id="AGCJ01000050">
    <property type="protein sequence ID" value="EHM40311.1"/>
    <property type="molecule type" value="Genomic_DNA"/>
</dbReference>
<feature type="transmembrane region" description="Helical" evidence="1">
    <location>
        <begin position="6"/>
        <end position="23"/>
    </location>
</feature>
<evidence type="ECO:0000313" key="2">
    <source>
        <dbReference type="EMBL" id="EHM40311.1"/>
    </source>
</evidence>
<keyword evidence="1" id="KW-0812">Transmembrane</keyword>
<accession>G9YHZ7</accession>
<gene>
    <name evidence="2" type="ORF">HMPREF0080_01281</name>
</gene>
<evidence type="ECO:0000256" key="1">
    <source>
        <dbReference type="SAM" id="Phobius"/>
    </source>
</evidence>
<evidence type="ECO:0000313" key="3">
    <source>
        <dbReference type="Proteomes" id="UP000005481"/>
    </source>
</evidence>
<keyword evidence="1" id="KW-0472">Membrane</keyword>
<dbReference type="Proteomes" id="UP000005481">
    <property type="component" value="Unassembled WGS sequence"/>
</dbReference>
<comment type="caution">
    <text evidence="2">The sequence shown here is derived from an EMBL/GenBank/DDBJ whole genome shotgun (WGS) entry which is preliminary data.</text>
</comment>
<name>G9YHZ7_9FIRM</name>
<proteinExistence type="predicted"/>
<dbReference type="AlphaFoldDB" id="G9YHZ7"/>
<dbReference type="HOGENOM" id="CLU_3076146_0_0_9"/>
<keyword evidence="3" id="KW-1185">Reference proteome</keyword>
<sequence length="52" mass="6166">MTLNLIYYIILICIVNLCGGKIHKGTVQLGYLIIYFLDDNNLYYFNVMYRLI</sequence>
<organism evidence="2 3">
    <name type="scientific">Anaeroglobus geminatus F0357</name>
    <dbReference type="NCBI Taxonomy" id="861450"/>
    <lineage>
        <taxon>Bacteria</taxon>
        <taxon>Bacillati</taxon>
        <taxon>Bacillota</taxon>
        <taxon>Negativicutes</taxon>
        <taxon>Veillonellales</taxon>
        <taxon>Veillonellaceae</taxon>
        <taxon>Anaeroglobus</taxon>
    </lineage>
</organism>
<protein>
    <submittedName>
        <fullName evidence="2">Uncharacterized protein</fullName>
    </submittedName>
</protein>
<keyword evidence="1" id="KW-1133">Transmembrane helix</keyword>